<dbReference type="Gene3D" id="3.30.750.44">
    <property type="match status" value="1"/>
</dbReference>
<dbReference type="SUPFAM" id="SSF52096">
    <property type="entry name" value="ClpP/crotonase"/>
    <property type="match status" value="1"/>
</dbReference>
<dbReference type="EMBL" id="CP121464">
    <property type="protein sequence ID" value="WFR78047.1"/>
    <property type="molecule type" value="Genomic_DNA"/>
</dbReference>
<dbReference type="InterPro" id="IPR005151">
    <property type="entry name" value="Tail-specific_protease"/>
</dbReference>
<dbReference type="CDD" id="cd07562">
    <property type="entry name" value="Peptidase_S41_TRI"/>
    <property type="match status" value="1"/>
</dbReference>
<dbReference type="Gene3D" id="3.90.226.10">
    <property type="entry name" value="2-enoyl-CoA Hydratase, Chain A, domain 1"/>
    <property type="match status" value="1"/>
</dbReference>
<name>A0ABY8HZI6_9BURK</name>
<dbReference type="Proteomes" id="UP001219584">
    <property type="component" value="Chromosome"/>
</dbReference>
<protein>
    <submittedName>
        <fullName evidence="2">S41 family peptidase</fullName>
    </submittedName>
</protein>
<evidence type="ECO:0000313" key="2">
    <source>
        <dbReference type="EMBL" id="WFR78047.1"/>
    </source>
</evidence>
<gene>
    <name evidence="2" type="ORF">P9875_20340</name>
</gene>
<feature type="domain" description="Tail specific protease" evidence="1">
    <location>
        <begin position="355"/>
        <end position="547"/>
    </location>
</feature>
<dbReference type="PANTHER" id="PTHR32060:SF30">
    <property type="entry name" value="CARBOXY-TERMINAL PROCESSING PROTEASE CTPA"/>
    <property type="match status" value="1"/>
</dbReference>
<keyword evidence="3" id="KW-1185">Reference proteome</keyword>
<dbReference type="RefSeq" id="WP_278316447.1">
    <property type="nucleotide sequence ID" value="NZ_CP121464.1"/>
</dbReference>
<dbReference type="PANTHER" id="PTHR32060">
    <property type="entry name" value="TAIL-SPECIFIC PROTEASE"/>
    <property type="match status" value="1"/>
</dbReference>
<dbReference type="Pfam" id="PF03572">
    <property type="entry name" value="Peptidase_S41"/>
    <property type="match status" value="1"/>
</dbReference>
<organism evidence="2 3">
    <name type="scientific">Janthinobacterium rivuli</name>
    <dbReference type="NCBI Taxonomy" id="2751478"/>
    <lineage>
        <taxon>Bacteria</taxon>
        <taxon>Pseudomonadati</taxon>
        <taxon>Pseudomonadota</taxon>
        <taxon>Betaproteobacteria</taxon>
        <taxon>Burkholderiales</taxon>
        <taxon>Oxalobacteraceae</taxon>
        <taxon>Janthinobacterium</taxon>
    </lineage>
</organism>
<sequence length="571" mass="62382">MPAIAFLFVATAPPAFSQDGRHTAFETDHAFDAGSRIALDAVTPAQVDNLAVLGKVWGFLKYHHPLITAGGRQWDYELLRVMPKMLAAPDRAAGDAVLRDWIAGLGSLAGCDPCAVPAQGELHLRPALQWMDDASLLGAGLRADLRHIYLHRPASASQFYLRMQEQVGNPVFEHEPAYPDLALPDAGFQLLALFRFWNIIEYWAPYRDLTGENWDDVLRQSLPRIALARDRASYQLEMMAVIARLHDTHTNLWSSMHVRPPVGQCRLPVKIRFIDSSAVVVGYREAGAATRLQVGDVIDSVDGVPVAQLVATWRPHYAASNEAARLRDMAGRLTAGACGAIRLQVRRGQEAVELTAQRVPAGRQAGPDTHDREGETFQRLGDDIAYLKLSSLKRADVAAHMAAAAGSRGLIIDIRNYPREFVVFALGAYLVERPTAFARFTKGDLGNPGAFHWTQPVALYPQAPRYAGKVMLLVDEVSQSQAEYTAMALRVAPRAKVVGSTTAGADGNISTFSLPGGLSTLISGIGVFYPDRRPTQRVGIIPDIEVRPTLAGIRAGRDEVLEAAIAEIRRQ</sequence>
<proteinExistence type="predicted"/>
<evidence type="ECO:0000313" key="3">
    <source>
        <dbReference type="Proteomes" id="UP001219584"/>
    </source>
</evidence>
<accession>A0ABY8HZI6</accession>
<evidence type="ECO:0000259" key="1">
    <source>
        <dbReference type="SMART" id="SM00245"/>
    </source>
</evidence>
<reference evidence="2 3" key="1">
    <citation type="submission" date="2023-04" db="EMBL/GenBank/DDBJ databases">
        <title>Nanopore sequencing of Janthinobacterium from water.</title>
        <authorList>
            <person name="Ciuchcinski K."/>
            <person name="Rokowska A."/>
            <person name="Dziewit L."/>
        </authorList>
    </citation>
    <scope>NUCLEOTIDE SEQUENCE [LARGE SCALE GENOMIC DNA]</scope>
    <source>
        <strain evidence="2 3">DEMB2</strain>
    </source>
</reference>
<dbReference type="SMART" id="SM00245">
    <property type="entry name" value="TSPc"/>
    <property type="match status" value="1"/>
</dbReference>
<dbReference type="InterPro" id="IPR029045">
    <property type="entry name" value="ClpP/crotonase-like_dom_sf"/>
</dbReference>